<dbReference type="PROSITE" id="PS50943">
    <property type="entry name" value="HTH_CROC1"/>
    <property type="match status" value="1"/>
</dbReference>
<dbReference type="PANTHER" id="PTHR46797:SF1">
    <property type="entry name" value="METHYLPHOSPHONATE SYNTHASE"/>
    <property type="match status" value="1"/>
</dbReference>
<keyword evidence="1" id="KW-0238">DNA-binding</keyword>
<gene>
    <name evidence="3" type="ORF">GCM10011366_16200</name>
</gene>
<accession>A0A917BK82</accession>
<organism evidence="3 4">
    <name type="scientific">Ornithinimicrobium tianjinense</name>
    <dbReference type="NCBI Taxonomy" id="1195761"/>
    <lineage>
        <taxon>Bacteria</taxon>
        <taxon>Bacillati</taxon>
        <taxon>Actinomycetota</taxon>
        <taxon>Actinomycetes</taxon>
        <taxon>Micrococcales</taxon>
        <taxon>Ornithinimicrobiaceae</taxon>
        <taxon>Ornithinimicrobium</taxon>
    </lineage>
</organism>
<dbReference type="Proteomes" id="UP000605670">
    <property type="component" value="Unassembled WGS sequence"/>
</dbReference>
<dbReference type="GO" id="GO:0003677">
    <property type="term" value="F:DNA binding"/>
    <property type="evidence" value="ECO:0007669"/>
    <property type="project" value="UniProtKB-KW"/>
</dbReference>
<evidence type="ECO:0000259" key="2">
    <source>
        <dbReference type="PROSITE" id="PS50943"/>
    </source>
</evidence>
<keyword evidence="4" id="KW-1185">Reference proteome</keyword>
<protein>
    <recommendedName>
        <fullName evidence="2">HTH cro/C1-type domain-containing protein</fullName>
    </recommendedName>
</protein>
<dbReference type="SUPFAM" id="SSF47413">
    <property type="entry name" value="lambda repressor-like DNA-binding domains"/>
    <property type="match status" value="1"/>
</dbReference>
<dbReference type="GO" id="GO:0005829">
    <property type="term" value="C:cytosol"/>
    <property type="evidence" value="ECO:0007669"/>
    <property type="project" value="TreeGrafter"/>
</dbReference>
<dbReference type="CDD" id="cd00093">
    <property type="entry name" value="HTH_XRE"/>
    <property type="match status" value="1"/>
</dbReference>
<dbReference type="EMBL" id="BMEM01000002">
    <property type="protein sequence ID" value="GGF49070.1"/>
    <property type="molecule type" value="Genomic_DNA"/>
</dbReference>
<reference evidence="3" key="1">
    <citation type="journal article" date="2014" name="Int. J. Syst. Evol. Microbiol.">
        <title>Complete genome sequence of Corynebacterium casei LMG S-19264T (=DSM 44701T), isolated from a smear-ripened cheese.</title>
        <authorList>
            <consortium name="US DOE Joint Genome Institute (JGI-PGF)"/>
            <person name="Walter F."/>
            <person name="Albersmeier A."/>
            <person name="Kalinowski J."/>
            <person name="Ruckert C."/>
        </authorList>
    </citation>
    <scope>NUCLEOTIDE SEQUENCE</scope>
    <source>
        <strain evidence="3">CGMCC 1.12160</strain>
    </source>
</reference>
<dbReference type="InterPro" id="IPR050807">
    <property type="entry name" value="TransReg_Diox_bact_type"/>
</dbReference>
<reference evidence="3" key="2">
    <citation type="submission" date="2020-09" db="EMBL/GenBank/DDBJ databases">
        <authorList>
            <person name="Sun Q."/>
            <person name="Zhou Y."/>
        </authorList>
    </citation>
    <scope>NUCLEOTIDE SEQUENCE</scope>
    <source>
        <strain evidence="3">CGMCC 1.12160</strain>
    </source>
</reference>
<comment type="caution">
    <text evidence="3">The sequence shown here is derived from an EMBL/GenBank/DDBJ whole genome shotgun (WGS) entry which is preliminary data.</text>
</comment>
<evidence type="ECO:0000313" key="4">
    <source>
        <dbReference type="Proteomes" id="UP000605670"/>
    </source>
</evidence>
<name>A0A917BK82_9MICO</name>
<dbReference type="SMART" id="SM00530">
    <property type="entry name" value="HTH_XRE"/>
    <property type="match status" value="1"/>
</dbReference>
<proteinExistence type="predicted"/>
<dbReference type="Gene3D" id="1.10.260.40">
    <property type="entry name" value="lambda repressor-like DNA-binding domains"/>
    <property type="match status" value="1"/>
</dbReference>
<dbReference type="InterPro" id="IPR010982">
    <property type="entry name" value="Lambda_DNA-bd_dom_sf"/>
</dbReference>
<feature type="domain" description="HTH cro/C1-type" evidence="2">
    <location>
        <begin position="9"/>
        <end position="63"/>
    </location>
</feature>
<dbReference type="Pfam" id="PF01381">
    <property type="entry name" value="HTH_3"/>
    <property type="match status" value="1"/>
</dbReference>
<dbReference type="GO" id="GO:0003700">
    <property type="term" value="F:DNA-binding transcription factor activity"/>
    <property type="evidence" value="ECO:0007669"/>
    <property type="project" value="TreeGrafter"/>
</dbReference>
<dbReference type="RefSeq" id="WP_188429698.1">
    <property type="nucleotide sequence ID" value="NZ_BAABKH010000001.1"/>
</dbReference>
<dbReference type="PANTHER" id="PTHR46797">
    <property type="entry name" value="HTH-TYPE TRANSCRIPTIONAL REGULATOR"/>
    <property type="match status" value="1"/>
</dbReference>
<evidence type="ECO:0000256" key="1">
    <source>
        <dbReference type="ARBA" id="ARBA00023125"/>
    </source>
</evidence>
<sequence>MTTSKNRPLRDWRERNRLTLDEVADLTGLSKGYVCRLEHGQRTPAPLTRVRIARRLGVAVRDIFPAAPLPEAV</sequence>
<dbReference type="InterPro" id="IPR001387">
    <property type="entry name" value="Cro/C1-type_HTH"/>
</dbReference>
<evidence type="ECO:0000313" key="3">
    <source>
        <dbReference type="EMBL" id="GGF49070.1"/>
    </source>
</evidence>
<dbReference type="AlphaFoldDB" id="A0A917BK82"/>